<sequence>MKRNDLKNQLVKAAESKDEELVLSLVEELSLLNPTSVPTRGLKGYKSEDGTSKAPLEGAWKLLYTNAKDAEAPARTEKNSKEKFGDEVAQGVQVKTGQRIDTKAGECVNFIKLSGDEEKRPFDELEITIEMTALSDTCVRLDFLRGRALNKRAPLPFLKDFKFSFPPKIFNDLIAIAKGRDPKLAPQTYFDLLYIDDEIRAHKTGEGKIFVQQRDVI</sequence>
<protein>
    <recommendedName>
        <fullName evidence="3">Plastid lipid-associated protein/fibrillin conserved domain-containing protein</fullName>
    </recommendedName>
</protein>
<dbReference type="PANTHER" id="PTHR31906">
    <property type="entry name" value="PLASTID-LIPID-ASSOCIATED PROTEIN 4, CHLOROPLASTIC-RELATED"/>
    <property type="match status" value="1"/>
</dbReference>
<dbReference type="GO" id="GO:0009536">
    <property type="term" value="C:plastid"/>
    <property type="evidence" value="ECO:0007669"/>
    <property type="project" value="UniProtKB-SubCell"/>
</dbReference>
<dbReference type="InterPro" id="IPR006843">
    <property type="entry name" value="PAP/fibrillin_dom"/>
</dbReference>
<keyword evidence="2" id="KW-0934">Plastid</keyword>
<keyword evidence="5" id="KW-1185">Reference proteome</keyword>
<feature type="domain" description="Plastid lipid-associated protein/fibrillin conserved" evidence="3">
    <location>
        <begin position="13"/>
        <end position="211"/>
    </location>
</feature>
<evidence type="ECO:0000259" key="3">
    <source>
        <dbReference type="Pfam" id="PF04755"/>
    </source>
</evidence>
<reference evidence="4 5" key="1">
    <citation type="journal article" date="2021" name="Sci. Rep.">
        <title>The genome of the diatom Chaetoceros tenuissimus carries an ancient integrated fragment of an extant virus.</title>
        <authorList>
            <person name="Hongo Y."/>
            <person name="Kimura K."/>
            <person name="Takaki Y."/>
            <person name="Yoshida Y."/>
            <person name="Baba S."/>
            <person name="Kobayashi G."/>
            <person name="Nagasaki K."/>
            <person name="Hano T."/>
            <person name="Tomaru Y."/>
        </authorList>
    </citation>
    <scope>NUCLEOTIDE SEQUENCE [LARGE SCALE GENOMIC DNA]</scope>
    <source>
        <strain evidence="4 5">NIES-3715</strain>
    </source>
</reference>
<proteinExistence type="predicted"/>
<evidence type="ECO:0000313" key="4">
    <source>
        <dbReference type="EMBL" id="GFH45090.1"/>
    </source>
</evidence>
<gene>
    <name evidence="4" type="ORF">CTEN210_01564</name>
</gene>
<dbReference type="AlphaFoldDB" id="A0AAD3CI77"/>
<accession>A0AAD3CI77</accession>
<organism evidence="4 5">
    <name type="scientific">Chaetoceros tenuissimus</name>
    <dbReference type="NCBI Taxonomy" id="426638"/>
    <lineage>
        <taxon>Eukaryota</taxon>
        <taxon>Sar</taxon>
        <taxon>Stramenopiles</taxon>
        <taxon>Ochrophyta</taxon>
        <taxon>Bacillariophyta</taxon>
        <taxon>Coscinodiscophyceae</taxon>
        <taxon>Chaetocerotophycidae</taxon>
        <taxon>Chaetocerotales</taxon>
        <taxon>Chaetocerotaceae</taxon>
        <taxon>Chaetoceros</taxon>
    </lineage>
</organism>
<evidence type="ECO:0000256" key="2">
    <source>
        <dbReference type="ARBA" id="ARBA00022640"/>
    </source>
</evidence>
<dbReference type="Proteomes" id="UP001054902">
    <property type="component" value="Unassembled WGS sequence"/>
</dbReference>
<evidence type="ECO:0000256" key="1">
    <source>
        <dbReference type="ARBA" id="ARBA00004474"/>
    </source>
</evidence>
<dbReference type="Pfam" id="PF04755">
    <property type="entry name" value="PAP_fibrillin"/>
    <property type="match status" value="1"/>
</dbReference>
<comment type="subcellular location">
    <subcellularLocation>
        <location evidence="1">Plastid</location>
    </subcellularLocation>
</comment>
<dbReference type="InterPro" id="IPR039633">
    <property type="entry name" value="PAP"/>
</dbReference>
<evidence type="ECO:0000313" key="5">
    <source>
        <dbReference type="Proteomes" id="UP001054902"/>
    </source>
</evidence>
<name>A0AAD3CI77_9STRA</name>
<dbReference type="EMBL" id="BLLK01000020">
    <property type="protein sequence ID" value="GFH45090.1"/>
    <property type="molecule type" value="Genomic_DNA"/>
</dbReference>
<comment type="caution">
    <text evidence="4">The sequence shown here is derived from an EMBL/GenBank/DDBJ whole genome shotgun (WGS) entry which is preliminary data.</text>
</comment>